<dbReference type="InterPro" id="IPR005467">
    <property type="entry name" value="His_kinase_dom"/>
</dbReference>
<comment type="catalytic activity">
    <reaction evidence="1">
        <text>ATP + protein L-histidine = ADP + protein N-phospho-L-histidine.</text>
        <dbReference type="EC" id="2.7.13.3"/>
    </reaction>
</comment>
<dbReference type="InterPro" id="IPR011990">
    <property type="entry name" value="TPR-like_helical_dom_sf"/>
</dbReference>
<evidence type="ECO:0000256" key="4">
    <source>
        <dbReference type="ARBA" id="ARBA00022679"/>
    </source>
</evidence>
<evidence type="ECO:0000256" key="6">
    <source>
        <dbReference type="ARBA" id="ARBA00022777"/>
    </source>
</evidence>
<dbReference type="PANTHER" id="PTHR24421">
    <property type="entry name" value="NITRATE/NITRITE SENSOR PROTEIN NARX-RELATED"/>
    <property type="match status" value="1"/>
</dbReference>
<dbReference type="InterPro" id="IPR019734">
    <property type="entry name" value="TPR_rpt"/>
</dbReference>
<dbReference type="GO" id="GO:0016301">
    <property type="term" value="F:kinase activity"/>
    <property type="evidence" value="ECO:0007669"/>
    <property type="project" value="UniProtKB-KW"/>
</dbReference>
<dbReference type="EC" id="2.7.13.3" evidence="2"/>
<keyword evidence="6 11" id="KW-0418">Kinase</keyword>
<dbReference type="Proteomes" id="UP001325680">
    <property type="component" value="Chromosome"/>
</dbReference>
<evidence type="ECO:0000256" key="9">
    <source>
        <dbReference type="SAM" id="Phobius"/>
    </source>
</evidence>
<reference evidence="11 12" key="1">
    <citation type="submission" date="2023-12" db="EMBL/GenBank/DDBJ databases">
        <title>Genome sequencing and assembly of bacterial species from a model synthetic community.</title>
        <authorList>
            <person name="Hogle S.L."/>
        </authorList>
    </citation>
    <scope>NUCLEOTIDE SEQUENCE [LARGE SCALE GENOMIC DNA]</scope>
    <source>
        <strain evidence="11 12">HAMBI_3031</strain>
    </source>
</reference>
<keyword evidence="12" id="KW-1185">Reference proteome</keyword>
<evidence type="ECO:0000256" key="7">
    <source>
        <dbReference type="ARBA" id="ARBA00022840"/>
    </source>
</evidence>
<dbReference type="Gene3D" id="3.30.565.10">
    <property type="entry name" value="Histidine kinase-like ATPase, C-terminal domain"/>
    <property type="match status" value="1"/>
</dbReference>
<dbReference type="InterPro" id="IPR050482">
    <property type="entry name" value="Sensor_HK_TwoCompSys"/>
</dbReference>
<keyword evidence="7" id="KW-0067">ATP-binding</keyword>
<dbReference type="Gene3D" id="1.25.40.10">
    <property type="entry name" value="Tetratricopeptide repeat domain"/>
    <property type="match status" value="2"/>
</dbReference>
<dbReference type="Pfam" id="PF02518">
    <property type="entry name" value="HATPase_c"/>
    <property type="match status" value="1"/>
</dbReference>
<dbReference type="InterPro" id="IPR011712">
    <property type="entry name" value="Sig_transdc_His_kin_sub3_dim/P"/>
</dbReference>
<keyword evidence="3" id="KW-0597">Phosphoprotein</keyword>
<dbReference type="CDD" id="cd16917">
    <property type="entry name" value="HATPase_UhpB-NarQ-NarX-like"/>
    <property type="match status" value="1"/>
</dbReference>
<organism evidence="11 12">
    <name type="scientific">Niabella yanshanensis</name>
    <dbReference type="NCBI Taxonomy" id="577386"/>
    <lineage>
        <taxon>Bacteria</taxon>
        <taxon>Pseudomonadati</taxon>
        <taxon>Bacteroidota</taxon>
        <taxon>Chitinophagia</taxon>
        <taxon>Chitinophagales</taxon>
        <taxon>Chitinophagaceae</taxon>
        <taxon>Niabella</taxon>
    </lineage>
</organism>
<dbReference type="InterPro" id="IPR003594">
    <property type="entry name" value="HATPase_dom"/>
</dbReference>
<dbReference type="Pfam" id="PF07730">
    <property type="entry name" value="HisKA_3"/>
    <property type="match status" value="1"/>
</dbReference>
<keyword evidence="4" id="KW-0808">Transferase</keyword>
<protein>
    <recommendedName>
        <fullName evidence="2">histidine kinase</fullName>
        <ecNumber evidence="2">2.7.13.3</ecNumber>
    </recommendedName>
</protein>
<evidence type="ECO:0000256" key="3">
    <source>
        <dbReference type="ARBA" id="ARBA00022553"/>
    </source>
</evidence>
<evidence type="ECO:0000313" key="12">
    <source>
        <dbReference type="Proteomes" id="UP001325680"/>
    </source>
</evidence>
<dbReference type="SUPFAM" id="SSF55874">
    <property type="entry name" value="ATPase domain of HSP90 chaperone/DNA topoisomerase II/histidine kinase"/>
    <property type="match status" value="1"/>
</dbReference>
<sequence length="629" mass="70599">MAQQKSTDSLLKSLPSAREDTNKIKLLLALVSEYVQNDTDSAAYFLDESKILLTKLDANQLFFDYYYAGIKLYHATQDFEKALDYNLKALESAEKYKNLSNKADALRALFTVYINLKKDSLAIQVAHQALKLTEKLKDTINLPITFGNLSRLYYELGQYEKAIEYGLKGIDAGKKYNSLKGLLVSLNNTAASNVELGRAKEGEKLYKEQLALAYRNNIPRSVVKALINLSFVAIDEGDSKQLNQYTKELNEFIASNPKAPIAPSDLKYVPLFNGYNHLFYNRYEAAEQEALEGLKNAKNDDQLLLQLYNLLIKISYTKYDFKKAEWYEEKSDSIEGVLLKDDLAGYEIEAAKKYETEKKEAQLELQKASIRQKSILNYILIGSAAALLSIIILSYRNYQNRQKLQQQRITELETQQQLTATEAILKGESQERTRLAKDLHDGLGGMLSGIKYSLNTMKGNLIMTPENAQAFERSVDMLDSSIQEMRRVAHNMMPEALVKFGLDTALQDFCLHISQSGALKVSYQSIGLNDVQLEQTVAVTIYRIVQELINNTIKHAAAKTAIVQLSVTGNTLSVTVEDDGKGLDTASLKQSTGIGWSNIENRILFLNGKLDIQSANNKGTSVLIELPLT</sequence>
<evidence type="ECO:0000313" key="11">
    <source>
        <dbReference type="EMBL" id="WQD37748.1"/>
    </source>
</evidence>
<evidence type="ECO:0000256" key="2">
    <source>
        <dbReference type="ARBA" id="ARBA00012438"/>
    </source>
</evidence>
<keyword evidence="9" id="KW-0472">Membrane</keyword>
<gene>
    <name evidence="11" type="ORF">U0035_18945</name>
</gene>
<evidence type="ECO:0000256" key="1">
    <source>
        <dbReference type="ARBA" id="ARBA00000085"/>
    </source>
</evidence>
<evidence type="ECO:0000256" key="5">
    <source>
        <dbReference type="ARBA" id="ARBA00022741"/>
    </source>
</evidence>
<name>A0ABZ0W398_9BACT</name>
<dbReference type="SMART" id="SM00387">
    <property type="entry name" value="HATPase_c"/>
    <property type="match status" value="1"/>
</dbReference>
<dbReference type="SUPFAM" id="SSF48452">
    <property type="entry name" value="TPR-like"/>
    <property type="match status" value="1"/>
</dbReference>
<keyword evidence="8" id="KW-0902">Two-component regulatory system</keyword>
<evidence type="ECO:0000259" key="10">
    <source>
        <dbReference type="PROSITE" id="PS50109"/>
    </source>
</evidence>
<keyword evidence="9" id="KW-0812">Transmembrane</keyword>
<dbReference type="SMART" id="SM00028">
    <property type="entry name" value="TPR"/>
    <property type="match status" value="3"/>
</dbReference>
<dbReference type="PANTHER" id="PTHR24421:SF10">
    <property type="entry name" value="NITRATE_NITRITE SENSOR PROTEIN NARQ"/>
    <property type="match status" value="1"/>
</dbReference>
<proteinExistence type="predicted"/>
<dbReference type="InterPro" id="IPR036890">
    <property type="entry name" value="HATPase_C_sf"/>
</dbReference>
<evidence type="ECO:0000256" key="8">
    <source>
        <dbReference type="ARBA" id="ARBA00023012"/>
    </source>
</evidence>
<accession>A0ABZ0W398</accession>
<feature type="domain" description="Histidine kinase" evidence="10">
    <location>
        <begin position="541"/>
        <end position="629"/>
    </location>
</feature>
<dbReference type="RefSeq" id="WP_327138705.1">
    <property type="nucleotide sequence ID" value="NZ_CP139960.1"/>
</dbReference>
<keyword evidence="5" id="KW-0547">Nucleotide-binding</keyword>
<dbReference type="PROSITE" id="PS50109">
    <property type="entry name" value="HIS_KIN"/>
    <property type="match status" value="1"/>
</dbReference>
<dbReference type="EMBL" id="CP139960">
    <property type="protein sequence ID" value="WQD37748.1"/>
    <property type="molecule type" value="Genomic_DNA"/>
</dbReference>
<feature type="transmembrane region" description="Helical" evidence="9">
    <location>
        <begin position="375"/>
        <end position="395"/>
    </location>
</feature>
<dbReference type="Gene3D" id="1.20.5.1930">
    <property type="match status" value="1"/>
</dbReference>
<keyword evidence="9" id="KW-1133">Transmembrane helix</keyword>